<protein>
    <submittedName>
        <fullName evidence="1">Uncharacterized protein</fullName>
    </submittedName>
</protein>
<dbReference type="EMBL" id="BARV01017820">
    <property type="protein sequence ID" value="GAI27689.1"/>
    <property type="molecule type" value="Genomic_DNA"/>
</dbReference>
<sequence length="61" mass="6868">MRGDFSTRVKGEKDERMLVLSIERFTPGVLPTILDVPSLRELGSMINSRTFVGGEKRNKDS</sequence>
<comment type="caution">
    <text evidence="1">The sequence shown here is derived from an EMBL/GenBank/DDBJ whole genome shotgun (WGS) entry which is preliminary data.</text>
</comment>
<dbReference type="AlphaFoldDB" id="X1P9T8"/>
<feature type="non-terminal residue" evidence="1">
    <location>
        <position position="61"/>
    </location>
</feature>
<gene>
    <name evidence="1" type="ORF">S06H3_30282</name>
</gene>
<reference evidence="1" key="1">
    <citation type="journal article" date="2014" name="Front. Microbiol.">
        <title>High frequency of phylogenetically diverse reductive dehalogenase-homologous genes in deep subseafloor sedimentary metagenomes.</title>
        <authorList>
            <person name="Kawai M."/>
            <person name="Futagami T."/>
            <person name="Toyoda A."/>
            <person name="Takaki Y."/>
            <person name="Nishi S."/>
            <person name="Hori S."/>
            <person name="Arai W."/>
            <person name="Tsubouchi T."/>
            <person name="Morono Y."/>
            <person name="Uchiyama I."/>
            <person name="Ito T."/>
            <person name="Fujiyama A."/>
            <person name="Inagaki F."/>
            <person name="Takami H."/>
        </authorList>
    </citation>
    <scope>NUCLEOTIDE SEQUENCE</scope>
    <source>
        <strain evidence="1">Expedition CK06-06</strain>
    </source>
</reference>
<name>X1P9T8_9ZZZZ</name>
<proteinExistence type="predicted"/>
<evidence type="ECO:0000313" key="1">
    <source>
        <dbReference type="EMBL" id="GAI27689.1"/>
    </source>
</evidence>
<accession>X1P9T8</accession>
<organism evidence="1">
    <name type="scientific">marine sediment metagenome</name>
    <dbReference type="NCBI Taxonomy" id="412755"/>
    <lineage>
        <taxon>unclassified sequences</taxon>
        <taxon>metagenomes</taxon>
        <taxon>ecological metagenomes</taxon>
    </lineage>
</organism>